<name>A0ABW5WJU2_9PSEU</name>
<comment type="caution">
    <text evidence="1">The sequence shown here is derived from an EMBL/GenBank/DDBJ whole genome shotgun (WGS) entry which is preliminary data.</text>
</comment>
<accession>A0ABW5WJU2</accession>
<sequence>MPSETSEPLPSPAVHALATMWSVPEVPSARDIEIAPDKILDVARIIEEQAGALQEKLAKHLGALRIPPPSEDIVSTHAISAWNEVVAGAEGSYERRVREYVNGLRSLAEQLRKASDTYQVADADKAETFGDRRVYEA</sequence>
<evidence type="ECO:0000313" key="1">
    <source>
        <dbReference type="EMBL" id="MFD2802691.1"/>
    </source>
</evidence>
<dbReference type="RefSeq" id="WP_377396132.1">
    <property type="nucleotide sequence ID" value="NZ_JBHSAN010000054.1"/>
</dbReference>
<dbReference type="Proteomes" id="UP001597478">
    <property type="component" value="Unassembled WGS sequence"/>
</dbReference>
<keyword evidence="2" id="KW-1185">Reference proteome</keyword>
<evidence type="ECO:0000313" key="2">
    <source>
        <dbReference type="Proteomes" id="UP001597478"/>
    </source>
</evidence>
<gene>
    <name evidence="1" type="ORF">ACFS2C_25195</name>
</gene>
<proteinExistence type="predicted"/>
<reference evidence="2" key="1">
    <citation type="journal article" date="2019" name="Int. J. Syst. Evol. Microbiol.">
        <title>The Global Catalogue of Microorganisms (GCM) 10K type strain sequencing project: providing services to taxonomists for standard genome sequencing and annotation.</title>
        <authorList>
            <consortium name="The Broad Institute Genomics Platform"/>
            <consortium name="The Broad Institute Genome Sequencing Center for Infectious Disease"/>
            <person name="Wu L."/>
            <person name="Ma J."/>
        </authorList>
    </citation>
    <scope>NUCLEOTIDE SEQUENCE [LARGE SCALE GENOMIC DNA]</scope>
    <source>
        <strain evidence="2">IBRC-M 10906</strain>
    </source>
</reference>
<organism evidence="1 2">
    <name type="scientific">Prauserella oleivorans</name>
    <dbReference type="NCBI Taxonomy" id="1478153"/>
    <lineage>
        <taxon>Bacteria</taxon>
        <taxon>Bacillati</taxon>
        <taxon>Actinomycetota</taxon>
        <taxon>Actinomycetes</taxon>
        <taxon>Pseudonocardiales</taxon>
        <taxon>Pseudonocardiaceae</taxon>
        <taxon>Prauserella</taxon>
    </lineage>
</organism>
<dbReference type="EMBL" id="JBHUOF010000049">
    <property type="protein sequence ID" value="MFD2802691.1"/>
    <property type="molecule type" value="Genomic_DNA"/>
</dbReference>
<evidence type="ECO:0008006" key="3">
    <source>
        <dbReference type="Google" id="ProtNLM"/>
    </source>
</evidence>
<protein>
    <recommendedName>
        <fullName evidence="3">PE domain-containing protein</fullName>
    </recommendedName>
</protein>